<organism evidence="1">
    <name type="scientific">Nothobranchius rachovii</name>
    <name type="common">bluefin notho</name>
    <dbReference type="NCBI Taxonomy" id="451742"/>
    <lineage>
        <taxon>Eukaryota</taxon>
        <taxon>Metazoa</taxon>
        <taxon>Chordata</taxon>
        <taxon>Craniata</taxon>
        <taxon>Vertebrata</taxon>
        <taxon>Euteleostomi</taxon>
        <taxon>Actinopterygii</taxon>
        <taxon>Neopterygii</taxon>
        <taxon>Teleostei</taxon>
        <taxon>Neoteleostei</taxon>
        <taxon>Acanthomorphata</taxon>
        <taxon>Ovalentaria</taxon>
        <taxon>Atherinomorphae</taxon>
        <taxon>Cyprinodontiformes</taxon>
        <taxon>Nothobranchiidae</taxon>
        <taxon>Nothobranchius</taxon>
    </lineage>
</organism>
<proteinExistence type="predicted"/>
<feature type="non-terminal residue" evidence="1">
    <location>
        <position position="1"/>
    </location>
</feature>
<feature type="non-terminal residue" evidence="1">
    <location>
        <position position="41"/>
    </location>
</feature>
<sequence>QQGLISFRAPHIPHHRCVSPNSGRARWFGKERTFLNKFLSE</sequence>
<dbReference type="EMBL" id="HAEI01009942">
    <property type="protein sequence ID" value="SBS09201.1"/>
    <property type="molecule type" value="Transcribed_RNA"/>
</dbReference>
<reference evidence="1" key="1">
    <citation type="submission" date="2016-05" db="EMBL/GenBank/DDBJ databases">
        <authorList>
            <person name="Lavstsen T."/>
            <person name="Jespersen J.S."/>
        </authorList>
    </citation>
    <scope>NUCLEOTIDE SEQUENCE</scope>
    <source>
        <tissue evidence="1">Brain</tissue>
    </source>
</reference>
<reference evidence="1" key="2">
    <citation type="submission" date="2016-06" db="EMBL/GenBank/DDBJ databases">
        <title>The genome of a short-lived fish provides insights into sex chromosome evolution and the genetic control of aging.</title>
        <authorList>
            <person name="Reichwald K."/>
            <person name="Felder M."/>
            <person name="Petzold A."/>
            <person name="Koch P."/>
            <person name="Groth M."/>
            <person name="Platzer M."/>
        </authorList>
    </citation>
    <scope>NUCLEOTIDE SEQUENCE</scope>
    <source>
        <tissue evidence="1">Brain</tissue>
    </source>
</reference>
<dbReference type="AlphaFoldDB" id="A0A1A8RT40"/>
<evidence type="ECO:0000313" key="1">
    <source>
        <dbReference type="EMBL" id="SBS09201.1"/>
    </source>
</evidence>
<gene>
    <name evidence="1" type="primary">Nfu_g_1_026112</name>
</gene>
<accession>A0A1A8RT40</accession>
<name>A0A1A8RT40_9TELE</name>
<protein>
    <submittedName>
        <fullName evidence="1">Uncharacterized protein</fullName>
    </submittedName>
</protein>